<evidence type="ECO:0000313" key="3">
    <source>
        <dbReference type="Proteomes" id="UP001165289"/>
    </source>
</evidence>
<dbReference type="InterPro" id="IPR011042">
    <property type="entry name" value="6-blade_b-propeller_TolB-like"/>
</dbReference>
<evidence type="ECO:0008006" key="4">
    <source>
        <dbReference type="Google" id="ProtNLM"/>
    </source>
</evidence>
<keyword evidence="3" id="KW-1185">Reference proteome</keyword>
<dbReference type="InterPro" id="IPR050952">
    <property type="entry name" value="TRIM-NHL_E3_ligases"/>
</dbReference>
<dbReference type="GO" id="GO:0008270">
    <property type="term" value="F:zinc ion binding"/>
    <property type="evidence" value="ECO:0007669"/>
    <property type="project" value="UniProtKB-KW"/>
</dbReference>
<evidence type="ECO:0000256" key="1">
    <source>
        <dbReference type="SAM" id="Coils"/>
    </source>
</evidence>
<sequence>MATPLDTQQLTNWDEIEYELNTAFDLMILNVNRRRANLLDKMNFLRAECRDMPELIQQMKEQLDSLGSQMSNIAKQFHTQEIELWENGISKYQFVWNADEMNLLLDKLGEIVKFPLAYQNKNVPKLTFGTEPGPGIRLASGFAVDEKCGLIAVGELETESILIYNMAGEFVNTITDNQITIPNSITFGENCSLYISNYHHQSVLKFSSKKNDLSQDIILDIVIDLSQFEYGYISALDFDQTSKRLYGTLEKYHKILIFDTELTLIDIFNPGLQFPQDIKVKNNNIFVLDYSNPCFHIISKLNQMKLFSIISRGTNFKFNSPQLFSLDSESNIFVTDIINHKILMYTPSGQLTQVLFDCGQSKGELFVPAGVHVTATNQIIVLSQNTLYPIQIF</sequence>
<feature type="coiled-coil region" evidence="1">
    <location>
        <begin position="28"/>
        <end position="76"/>
    </location>
</feature>
<protein>
    <recommendedName>
        <fullName evidence="4">NHL repeat containing protein</fullName>
    </recommendedName>
</protein>
<dbReference type="GO" id="GO:0061630">
    <property type="term" value="F:ubiquitin protein ligase activity"/>
    <property type="evidence" value="ECO:0007669"/>
    <property type="project" value="TreeGrafter"/>
</dbReference>
<dbReference type="GO" id="GO:0000209">
    <property type="term" value="P:protein polyubiquitination"/>
    <property type="evidence" value="ECO:0007669"/>
    <property type="project" value="TreeGrafter"/>
</dbReference>
<proteinExistence type="predicted"/>
<gene>
    <name evidence="2" type="ORF">LOD99_12974</name>
</gene>
<dbReference type="AlphaFoldDB" id="A0AAV7JAK9"/>
<evidence type="ECO:0000313" key="2">
    <source>
        <dbReference type="EMBL" id="KAI6645711.1"/>
    </source>
</evidence>
<comment type="caution">
    <text evidence="2">The sequence shown here is derived from an EMBL/GenBank/DDBJ whole genome shotgun (WGS) entry which is preliminary data.</text>
</comment>
<dbReference type="Gene3D" id="2.120.10.30">
    <property type="entry name" value="TolB, C-terminal domain"/>
    <property type="match status" value="3"/>
</dbReference>
<keyword evidence="1" id="KW-0175">Coiled coil</keyword>
<reference evidence="2 3" key="1">
    <citation type="journal article" date="2023" name="BMC Biol.">
        <title>The compact genome of the sponge Oopsacas minuta (Hexactinellida) is lacking key metazoan core genes.</title>
        <authorList>
            <person name="Santini S."/>
            <person name="Schenkelaars Q."/>
            <person name="Jourda C."/>
            <person name="Duchesne M."/>
            <person name="Belahbib H."/>
            <person name="Rocher C."/>
            <person name="Selva M."/>
            <person name="Riesgo A."/>
            <person name="Vervoort M."/>
            <person name="Leys S.P."/>
            <person name="Kodjabachian L."/>
            <person name="Le Bivic A."/>
            <person name="Borchiellini C."/>
            <person name="Claverie J.M."/>
            <person name="Renard E."/>
        </authorList>
    </citation>
    <scope>NUCLEOTIDE SEQUENCE [LARGE SCALE GENOMIC DNA]</scope>
    <source>
        <strain evidence="2">SPO-2</strain>
    </source>
</reference>
<name>A0AAV7JAK9_9METZ</name>
<dbReference type="PANTHER" id="PTHR24104">
    <property type="entry name" value="E3 UBIQUITIN-PROTEIN LIGASE NHLRC1-RELATED"/>
    <property type="match status" value="1"/>
</dbReference>
<dbReference type="EMBL" id="JAKMXF010000365">
    <property type="protein sequence ID" value="KAI6645711.1"/>
    <property type="molecule type" value="Genomic_DNA"/>
</dbReference>
<dbReference type="SUPFAM" id="SSF101898">
    <property type="entry name" value="NHL repeat"/>
    <property type="match status" value="1"/>
</dbReference>
<dbReference type="PANTHER" id="PTHR24104:SF25">
    <property type="entry name" value="PROTEIN LIN-41"/>
    <property type="match status" value="1"/>
</dbReference>
<accession>A0AAV7JAK9</accession>
<dbReference type="GO" id="GO:0043161">
    <property type="term" value="P:proteasome-mediated ubiquitin-dependent protein catabolic process"/>
    <property type="evidence" value="ECO:0007669"/>
    <property type="project" value="TreeGrafter"/>
</dbReference>
<dbReference type="Proteomes" id="UP001165289">
    <property type="component" value="Unassembled WGS sequence"/>
</dbReference>
<organism evidence="2 3">
    <name type="scientific">Oopsacas minuta</name>
    <dbReference type="NCBI Taxonomy" id="111878"/>
    <lineage>
        <taxon>Eukaryota</taxon>
        <taxon>Metazoa</taxon>
        <taxon>Porifera</taxon>
        <taxon>Hexactinellida</taxon>
        <taxon>Hexasterophora</taxon>
        <taxon>Lyssacinosida</taxon>
        <taxon>Leucopsacidae</taxon>
        <taxon>Oopsacas</taxon>
    </lineage>
</organism>